<name>A0A9X4H4P1_9FIRM</name>
<dbReference type="GO" id="GO:0006465">
    <property type="term" value="P:signal peptide processing"/>
    <property type="evidence" value="ECO:0007669"/>
    <property type="project" value="TreeGrafter"/>
</dbReference>
<evidence type="ECO:0000256" key="2">
    <source>
        <dbReference type="SAM" id="Phobius"/>
    </source>
</evidence>
<feature type="transmembrane region" description="Helical" evidence="2">
    <location>
        <begin position="90"/>
        <end position="112"/>
    </location>
</feature>
<reference evidence="4" key="1">
    <citation type="submission" date="2022-02" db="EMBL/GenBank/DDBJ databases">
        <authorList>
            <person name="Leng L."/>
        </authorList>
    </citation>
    <scope>NUCLEOTIDE SEQUENCE</scope>
    <source>
        <strain evidence="4">JI</strain>
    </source>
</reference>
<dbReference type="PANTHER" id="PTHR30487">
    <property type="entry name" value="TYPE 4 PREPILIN-LIKE PROTEINS LEADER PEPTIDE-PROCESSING ENZYME"/>
    <property type="match status" value="1"/>
</dbReference>
<accession>A0A9X4H4P1</accession>
<keyword evidence="5" id="KW-1185">Reference proteome</keyword>
<evidence type="ECO:0000259" key="3">
    <source>
        <dbReference type="Pfam" id="PF01478"/>
    </source>
</evidence>
<dbReference type="Pfam" id="PF01478">
    <property type="entry name" value="Peptidase_A24"/>
    <property type="match status" value="1"/>
</dbReference>
<dbReference type="InterPro" id="IPR050882">
    <property type="entry name" value="Prepilin_peptidase/N-MTase"/>
</dbReference>
<gene>
    <name evidence="4" type="ORF">L7E55_00900</name>
</gene>
<keyword evidence="2" id="KW-1133">Transmembrane helix</keyword>
<protein>
    <submittedName>
        <fullName evidence="4">Prepilin peptidase</fullName>
        <ecNumber evidence="4">3.4.23.43</ecNumber>
    </submittedName>
</protein>
<feature type="transmembrane region" description="Helical" evidence="2">
    <location>
        <begin position="150"/>
        <end position="166"/>
    </location>
</feature>
<comment type="similarity">
    <text evidence="1">Belongs to the peptidase A24 family.</text>
</comment>
<dbReference type="InterPro" id="IPR000045">
    <property type="entry name" value="Prepilin_IV_endopep_pep"/>
</dbReference>
<dbReference type="Gene3D" id="1.20.120.1220">
    <property type="match status" value="1"/>
</dbReference>
<dbReference type="AlphaFoldDB" id="A0A9X4H4P1"/>
<dbReference type="PANTHER" id="PTHR30487:SF0">
    <property type="entry name" value="PREPILIN LEADER PEPTIDASE_N-METHYLTRANSFERASE-RELATED"/>
    <property type="match status" value="1"/>
</dbReference>
<dbReference type="GO" id="GO:0005886">
    <property type="term" value="C:plasma membrane"/>
    <property type="evidence" value="ECO:0007669"/>
    <property type="project" value="TreeGrafter"/>
</dbReference>
<dbReference type="RefSeq" id="WP_277442072.1">
    <property type="nucleotide sequence ID" value="NZ_JAKOAV010000001.1"/>
</dbReference>
<evidence type="ECO:0000313" key="5">
    <source>
        <dbReference type="Proteomes" id="UP001154312"/>
    </source>
</evidence>
<organism evidence="4 5">
    <name type="scientific">Pelotomaculum isophthalicicum JI</name>
    <dbReference type="NCBI Taxonomy" id="947010"/>
    <lineage>
        <taxon>Bacteria</taxon>
        <taxon>Bacillati</taxon>
        <taxon>Bacillota</taxon>
        <taxon>Clostridia</taxon>
        <taxon>Eubacteriales</taxon>
        <taxon>Desulfotomaculaceae</taxon>
        <taxon>Pelotomaculum</taxon>
    </lineage>
</organism>
<comment type="caution">
    <text evidence="4">The sequence shown here is derived from an EMBL/GenBank/DDBJ whole genome shotgun (WGS) entry which is preliminary data.</text>
</comment>
<dbReference type="EC" id="3.4.23.43" evidence="4"/>
<dbReference type="Proteomes" id="UP001154312">
    <property type="component" value="Unassembled WGS sequence"/>
</dbReference>
<evidence type="ECO:0000313" key="4">
    <source>
        <dbReference type="EMBL" id="MDF9406929.1"/>
    </source>
</evidence>
<keyword evidence="2" id="KW-0472">Membrane</keyword>
<proteinExistence type="inferred from homology"/>
<keyword evidence="2" id="KW-0812">Transmembrane</keyword>
<sequence length="167" mass="17961">MFIDTVFFLLTVTCLCTDLAKRKIYNFVLLPAVLVALGYHLYTGGLPQVILSLEGLSLGLALLLIPHLMGGIGAGDVKFLAAIGALKGPSFIFITFLAGAIAGGILAIFYLVRNKKLLFTIKKLFLPFTVGFSFFQSYHTDSEVDQSSTIPYGAAIALGSAIAYFVR</sequence>
<feature type="domain" description="Prepilin type IV endopeptidase peptidase" evidence="3">
    <location>
        <begin position="6"/>
        <end position="108"/>
    </location>
</feature>
<feature type="transmembrane region" description="Helical" evidence="2">
    <location>
        <begin position="49"/>
        <end position="70"/>
    </location>
</feature>
<evidence type="ECO:0000256" key="1">
    <source>
        <dbReference type="ARBA" id="ARBA00005801"/>
    </source>
</evidence>
<feature type="transmembrane region" description="Helical" evidence="2">
    <location>
        <begin position="119"/>
        <end position="138"/>
    </location>
</feature>
<dbReference type="EMBL" id="JAKOAV010000001">
    <property type="protein sequence ID" value="MDF9406929.1"/>
    <property type="molecule type" value="Genomic_DNA"/>
</dbReference>
<keyword evidence="4" id="KW-0378">Hydrolase</keyword>
<feature type="transmembrane region" description="Helical" evidence="2">
    <location>
        <begin position="24"/>
        <end position="42"/>
    </location>
</feature>
<dbReference type="GO" id="GO:0004190">
    <property type="term" value="F:aspartic-type endopeptidase activity"/>
    <property type="evidence" value="ECO:0007669"/>
    <property type="project" value="UniProtKB-EC"/>
</dbReference>